<sequence length="1209" mass="139873">MITQDLFKISCNQGVTSDDSSCVSRFINDDTSGNGSTSLETDDAISNYTFSPGGSRYCLPVCDDANCKPSINQLFDSLEAGIKFYSEYGRLCGFTTRRSAEKTRDDTIVSKYVVCSRAGFNEKNELISDRNRKKGVRRRTVSGRCGCNAKIILKFVSNESYRVSVFVEGHNHNLVSKAGRHFLRANREMSYTSRNFMFDSMKVNIGASQSFSFMKELVGGFANVGSTVRDFRNFSRDLKQYVGERDAQMIIEKFKVKKESCESFYYAYDLDTEGHLTKLFWADSIARRNYELYGDAVSFDATFDTNKYNMVFCPFTGVDKHDRCVTFGFALLSKEDIPHFKWAFDHFLLAMGRNPVCIVTDQCPSMKQAIPMSFPATKHRLCMWHIMEKFPTKLGNFICKETALMENMKKYIWSSTIEPFEFERGWKAVLKEFKLEGNRWLWEMYVIRTSWIPAFFRDKPMFGLMRTTSRSESENNFFSQFHRQSDTLCEFYLRFESAMDKQRNETARLNEEGSSALPATVTGMFIEAEAAELYTRPIFYKVQEEMVASGYNMRIQSIGPLVDGIKCYQMKDVMLKDQVFEVKVGTNYAECSCKKFVMCGILCRHVFCALNHFEVVKLPRNLVLNRWSKNAENAPSILKLFGVSEDLAKMENVSLKQTNIWFNFQKSMNKAGVNIDKLNYVDKTIKQLSSDLGDDSYITKKAHMEMLMGPQPSEEITIHALKACKNKGSGLKRFGNELLKENEAFNIEQEMDAPSPLVQDNFKVREKDWFEDLSVKAVMLMDAIEIYKTEIEAAKLKHPNDINISNIEGQVGVVIQKLIPSFQNANTQPESEVKLNPEYQTKDKYEAEMAGKDTEELFTEYQHAEIDPDELDMIELLEYIHSTQGRKDMEDYNEEMSLPSFSLGIDIPVMDICKEINKEHGDVDAEPDGNNFVTPAPKTKEERTRRGARPGVAYRSPYVRREIDLNVKYSVQDYAVWRWIIQKEKDKYEHVFKYGDEFCIRKHIATLRPGQKLYYSVIDVWSTLMNEKETYKSAESPLRLFFNIALSVAPLDDNYSQDEQYKIFETEMNHFFERYPATKIQDYQLIFFSMLSYEHYYLICLNIKTRSWEVIDNIRHGRAANKEYGRKLRQLRQKVQLDRLRTMYTNAILTSNMNEKREFVLKESKLFYNKIAGQGLLKVVIAGSSRKAKSKKTEESVYFPDLLSATESD</sequence>
<dbReference type="InterPro" id="IPR007527">
    <property type="entry name" value="Znf_SWIM"/>
</dbReference>
<evidence type="ECO:0000259" key="6">
    <source>
        <dbReference type="PROSITE" id="PS50966"/>
    </source>
</evidence>
<dbReference type="Proteomes" id="UP001237642">
    <property type="component" value="Unassembled WGS sequence"/>
</dbReference>
<reference evidence="7" key="1">
    <citation type="submission" date="2023-02" db="EMBL/GenBank/DDBJ databases">
        <title>Genome of toxic invasive species Heracleum sosnowskyi carries increased number of genes despite the absence of recent whole-genome duplications.</title>
        <authorList>
            <person name="Schelkunov M."/>
            <person name="Shtratnikova V."/>
            <person name="Makarenko M."/>
            <person name="Klepikova A."/>
            <person name="Omelchenko D."/>
            <person name="Novikova G."/>
            <person name="Obukhova E."/>
            <person name="Bogdanov V."/>
            <person name="Penin A."/>
            <person name="Logacheva M."/>
        </authorList>
    </citation>
    <scope>NUCLEOTIDE SEQUENCE</scope>
    <source>
        <strain evidence="7">Hsosn_3</strain>
        <tissue evidence="7">Leaf</tissue>
    </source>
</reference>
<keyword evidence="2 4" id="KW-0863">Zinc-finger</keyword>
<feature type="domain" description="SWIM-type" evidence="6">
    <location>
        <begin position="580"/>
        <end position="614"/>
    </location>
</feature>
<dbReference type="Pfam" id="PF03101">
    <property type="entry name" value="FAR1"/>
    <property type="match status" value="1"/>
</dbReference>
<dbReference type="SUPFAM" id="SSF54001">
    <property type="entry name" value="Cysteine proteinases"/>
    <property type="match status" value="1"/>
</dbReference>
<evidence type="ECO:0000256" key="5">
    <source>
        <dbReference type="SAM" id="MobiDB-lite"/>
    </source>
</evidence>
<dbReference type="AlphaFoldDB" id="A0AAD8GYH8"/>
<dbReference type="PANTHER" id="PTHR47718:SF18">
    <property type="entry name" value="PROTEIN FAR1-RELATED SEQUENCE 5-LIKE"/>
    <property type="match status" value="1"/>
</dbReference>
<evidence type="ECO:0000256" key="1">
    <source>
        <dbReference type="ARBA" id="ARBA00022723"/>
    </source>
</evidence>
<comment type="caution">
    <text evidence="7">The sequence shown here is derived from an EMBL/GenBank/DDBJ whole genome shotgun (WGS) entry which is preliminary data.</text>
</comment>
<dbReference type="Gene3D" id="3.40.395.10">
    <property type="entry name" value="Adenoviral Proteinase, Chain A"/>
    <property type="match status" value="1"/>
</dbReference>
<evidence type="ECO:0000256" key="3">
    <source>
        <dbReference type="ARBA" id="ARBA00022833"/>
    </source>
</evidence>
<keyword evidence="1" id="KW-0479">Metal-binding</keyword>
<dbReference type="PROSITE" id="PS50966">
    <property type="entry name" value="ZF_SWIM"/>
    <property type="match status" value="1"/>
</dbReference>
<dbReference type="Pfam" id="PF10551">
    <property type="entry name" value="MULE"/>
    <property type="match status" value="1"/>
</dbReference>
<dbReference type="GO" id="GO:0008270">
    <property type="term" value="F:zinc ion binding"/>
    <property type="evidence" value="ECO:0007669"/>
    <property type="project" value="UniProtKB-KW"/>
</dbReference>
<keyword evidence="3" id="KW-0862">Zinc</keyword>
<proteinExistence type="predicted"/>
<accession>A0AAD8GYH8</accession>
<organism evidence="7 8">
    <name type="scientific">Heracleum sosnowskyi</name>
    <dbReference type="NCBI Taxonomy" id="360622"/>
    <lineage>
        <taxon>Eukaryota</taxon>
        <taxon>Viridiplantae</taxon>
        <taxon>Streptophyta</taxon>
        <taxon>Embryophyta</taxon>
        <taxon>Tracheophyta</taxon>
        <taxon>Spermatophyta</taxon>
        <taxon>Magnoliopsida</taxon>
        <taxon>eudicotyledons</taxon>
        <taxon>Gunneridae</taxon>
        <taxon>Pentapetalae</taxon>
        <taxon>asterids</taxon>
        <taxon>campanulids</taxon>
        <taxon>Apiales</taxon>
        <taxon>Apiaceae</taxon>
        <taxon>Apioideae</taxon>
        <taxon>apioid superclade</taxon>
        <taxon>Tordylieae</taxon>
        <taxon>Tordyliinae</taxon>
        <taxon>Heracleum</taxon>
    </lineage>
</organism>
<dbReference type="EMBL" id="JAUIZM010000011">
    <property type="protein sequence ID" value="KAK1357054.1"/>
    <property type="molecule type" value="Genomic_DNA"/>
</dbReference>
<name>A0AAD8GYH8_9APIA</name>
<gene>
    <name evidence="7" type="ORF">POM88_050310</name>
</gene>
<dbReference type="InterPro" id="IPR004330">
    <property type="entry name" value="FAR1_DNA_bnd_dom"/>
</dbReference>
<evidence type="ECO:0000256" key="2">
    <source>
        <dbReference type="ARBA" id="ARBA00022771"/>
    </source>
</evidence>
<dbReference type="SMART" id="SM00575">
    <property type="entry name" value="ZnF_PMZ"/>
    <property type="match status" value="1"/>
</dbReference>
<dbReference type="InterPro" id="IPR006564">
    <property type="entry name" value="Znf_PMZ"/>
</dbReference>
<feature type="region of interest" description="Disordered" evidence="5">
    <location>
        <begin position="920"/>
        <end position="947"/>
    </location>
</feature>
<dbReference type="InterPro" id="IPR018289">
    <property type="entry name" value="MULE_transposase_dom"/>
</dbReference>
<evidence type="ECO:0000256" key="4">
    <source>
        <dbReference type="PROSITE-ProRule" id="PRU00325"/>
    </source>
</evidence>
<protein>
    <recommendedName>
        <fullName evidence="6">SWIM-type domain-containing protein</fullName>
    </recommendedName>
</protein>
<keyword evidence="8" id="KW-1185">Reference proteome</keyword>
<dbReference type="InterPro" id="IPR038765">
    <property type="entry name" value="Papain-like_cys_pep_sf"/>
</dbReference>
<reference evidence="7" key="2">
    <citation type="submission" date="2023-05" db="EMBL/GenBank/DDBJ databases">
        <authorList>
            <person name="Schelkunov M.I."/>
        </authorList>
    </citation>
    <scope>NUCLEOTIDE SEQUENCE</scope>
    <source>
        <strain evidence="7">Hsosn_3</strain>
        <tissue evidence="7">Leaf</tissue>
    </source>
</reference>
<dbReference type="PANTHER" id="PTHR47718">
    <property type="entry name" value="OS01G0519700 PROTEIN"/>
    <property type="match status" value="1"/>
</dbReference>
<evidence type="ECO:0000313" key="8">
    <source>
        <dbReference type="Proteomes" id="UP001237642"/>
    </source>
</evidence>
<evidence type="ECO:0000313" key="7">
    <source>
        <dbReference type="EMBL" id="KAK1357054.1"/>
    </source>
</evidence>